<keyword evidence="2" id="KW-1185">Reference proteome</keyword>
<evidence type="ECO:0000313" key="2">
    <source>
        <dbReference type="Proteomes" id="UP001419268"/>
    </source>
</evidence>
<protein>
    <submittedName>
        <fullName evidence="1">Uncharacterized protein</fullName>
    </submittedName>
</protein>
<gene>
    <name evidence="1" type="ORF">Scep_001337</name>
</gene>
<sequence length="57" mass="6645">MAIEYTPPTELHNIDLMLIKTRVENEALNSKIMKDVQKKTHVRSAVKRRIAYSFLCV</sequence>
<dbReference type="AlphaFoldDB" id="A0AAP0L7Z6"/>
<name>A0AAP0L7Z6_9MAGN</name>
<organism evidence="1 2">
    <name type="scientific">Stephania cephalantha</name>
    <dbReference type="NCBI Taxonomy" id="152367"/>
    <lineage>
        <taxon>Eukaryota</taxon>
        <taxon>Viridiplantae</taxon>
        <taxon>Streptophyta</taxon>
        <taxon>Embryophyta</taxon>
        <taxon>Tracheophyta</taxon>
        <taxon>Spermatophyta</taxon>
        <taxon>Magnoliopsida</taxon>
        <taxon>Ranunculales</taxon>
        <taxon>Menispermaceae</taxon>
        <taxon>Menispermoideae</taxon>
        <taxon>Cissampelideae</taxon>
        <taxon>Stephania</taxon>
    </lineage>
</organism>
<reference evidence="1 2" key="1">
    <citation type="submission" date="2024-01" db="EMBL/GenBank/DDBJ databases">
        <title>Genome assemblies of Stephania.</title>
        <authorList>
            <person name="Yang L."/>
        </authorList>
    </citation>
    <scope>NUCLEOTIDE SEQUENCE [LARGE SCALE GENOMIC DNA]</scope>
    <source>
        <strain evidence="1">JXDWG</strain>
        <tissue evidence="1">Leaf</tissue>
    </source>
</reference>
<dbReference type="EMBL" id="JBBNAG010000001">
    <property type="protein sequence ID" value="KAK9166146.1"/>
    <property type="molecule type" value="Genomic_DNA"/>
</dbReference>
<evidence type="ECO:0000313" key="1">
    <source>
        <dbReference type="EMBL" id="KAK9166146.1"/>
    </source>
</evidence>
<comment type="caution">
    <text evidence="1">The sequence shown here is derived from an EMBL/GenBank/DDBJ whole genome shotgun (WGS) entry which is preliminary data.</text>
</comment>
<proteinExistence type="predicted"/>
<accession>A0AAP0L7Z6</accession>
<dbReference type="Proteomes" id="UP001419268">
    <property type="component" value="Unassembled WGS sequence"/>
</dbReference>